<dbReference type="EMBL" id="BAAFSV010000003">
    <property type="protein sequence ID" value="GAB1315415.1"/>
    <property type="molecule type" value="Genomic_DNA"/>
</dbReference>
<keyword evidence="4 7" id="KW-0472">Membrane</keyword>
<dbReference type="Proteomes" id="UP001628179">
    <property type="component" value="Unassembled WGS sequence"/>
</dbReference>
<feature type="transmembrane region" description="Helical" evidence="7">
    <location>
        <begin position="86"/>
        <end position="114"/>
    </location>
</feature>
<evidence type="ECO:0000256" key="4">
    <source>
        <dbReference type="ARBA" id="ARBA00023136"/>
    </source>
</evidence>
<evidence type="ECO:0000313" key="9">
    <source>
        <dbReference type="EMBL" id="GAB1315415.1"/>
    </source>
</evidence>
<dbReference type="RefSeq" id="XP_070917146.1">
    <property type="nucleotide sequence ID" value="XM_071061045.1"/>
</dbReference>
<evidence type="ECO:0000256" key="5">
    <source>
        <dbReference type="ARBA" id="ARBA00038359"/>
    </source>
</evidence>
<proteinExistence type="inferred from homology"/>
<feature type="domain" description="Rhodopsin" evidence="8">
    <location>
        <begin position="30"/>
        <end position="269"/>
    </location>
</feature>
<comment type="caution">
    <text evidence="9">The sequence shown here is derived from an EMBL/GenBank/DDBJ whole genome shotgun (WGS) entry which is preliminary data.</text>
</comment>
<evidence type="ECO:0000256" key="6">
    <source>
        <dbReference type="SAM" id="MobiDB-lite"/>
    </source>
</evidence>
<comment type="subcellular location">
    <subcellularLocation>
        <location evidence="1">Membrane</location>
        <topology evidence="1">Multi-pass membrane protein</topology>
    </subcellularLocation>
</comment>
<dbReference type="PANTHER" id="PTHR33048">
    <property type="entry name" value="PTH11-LIKE INTEGRAL MEMBRANE PROTEIN (AFU_ORTHOLOGUE AFUA_5G11245)"/>
    <property type="match status" value="1"/>
</dbReference>
<feature type="transmembrane region" description="Helical" evidence="7">
    <location>
        <begin position="46"/>
        <end position="66"/>
    </location>
</feature>
<dbReference type="InterPro" id="IPR052337">
    <property type="entry name" value="SAT4-like"/>
</dbReference>
<evidence type="ECO:0000256" key="1">
    <source>
        <dbReference type="ARBA" id="ARBA00004141"/>
    </source>
</evidence>
<feature type="region of interest" description="Disordered" evidence="6">
    <location>
        <begin position="308"/>
        <end position="341"/>
    </location>
</feature>
<feature type="transmembrane region" description="Helical" evidence="7">
    <location>
        <begin position="205"/>
        <end position="225"/>
    </location>
</feature>
<dbReference type="GeneID" id="98176368"/>
<organism evidence="9 10">
    <name type="scientific">Madurella fahalii</name>
    <dbReference type="NCBI Taxonomy" id="1157608"/>
    <lineage>
        <taxon>Eukaryota</taxon>
        <taxon>Fungi</taxon>
        <taxon>Dikarya</taxon>
        <taxon>Ascomycota</taxon>
        <taxon>Pezizomycotina</taxon>
        <taxon>Sordariomycetes</taxon>
        <taxon>Sordariomycetidae</taxon>
        <taxon>Sordariales</taxon>
        <taxon>Sordariales incertae sedis</taxon>
        <taxon>Madurella</taxon>
    </lineage>
</organism>
<feature type="transmembrane region" description="Helical" evidence="7">
    <location>
        <begin position="12"/>
        <end position="34"/>
    </location>
</feature>
<dbReference type="PANTHER" id="PTHR33048:SF55">
    <property type="entry name" value="INTEGRAL MEMBRANE PROTEIN"/>
    <property type="match status" value="1"/>
</dbReference>
<evidence type="ECO:0000259" key="8">
    <source>
        <dbReference type="Pfam" id="PF20684"/>
    </source>
</evidence>
<feature type="transmembrane region" description="Helical" evidence="7">
    <location>
        <begin position="126"/>
        <end position="146"/>
    </location>
</feature>
<feature type="transmembrane region" description="Helical" evidence="7">
    <location>
        <begin position="245"/>
        <end position="265"/>
    </location>
</feature>
<keyword evidence="2 7" id="KW-0812">Transmembrane</keyword>
<evidence type="ECO:0000313" key="10">
    <source>
        <dbReference type="Proteomes" id="UP001628179"/>
    </source>
</evidence>
<comment type="similarity">
    <text evidence="5">Belongs to the SAT4 family.</text>
</comment>
<evidence type="ECO:0000256" key="2">
    <source>
        <dbReference type="ARBA" id="ARBA00022692"/>
    </source>
</evidence>
<evidence type="ECO:0000256" key="7">
    <source>
        <dbReference type="SAM" id="Phobius"/>
    </source>
</evidence>
<keyword evidence="3 7" id="KW-1133">Transmembrane helix</keyword>
<sequence length="341" mass="37437">MHTPKIESIGHTVILAASLCPAVTLPVLALRLYGSHRILKRWHWDDTFIIIATVFAIMNSVVNSLQTRNGLGNHIADVPHSSVGNYFLLSAVGTATSYNLSTLFIKASVLFYYLRFASSPAFRYTTYCVLFVAVGYSLAGALAFAYSCVPMAKYWDSSIDGECVNVSASLLARCVLNVATDVCILLLPIWILWPLRLRSTMRKAGISLVLMAGGFVCAASIIRLVAMFTEEGSGEGDFTWHYVNNAVWCLIEMYAGIFCACLPCLKCVIVHHFPGLSSSSQGNNNRLRARSLPSLVWISLTADHPDHGEPTGARFKFWRRTPQMQKKPSRGNSDLDAGSGD</sequence>
<name>A0ABQ0GCK9_9PEZI</name>
<gene>
    <name evidence="9" type="ORF">MFIFM68171_05625</name>
</gene>
<protein>
    <recommendedName>
        <fullName evidence="8">Rhodopsin domain-containing protein</fullName>
    </recommendedName>
</protein>
<reference evidence="9 10" key="1">
    <citation type="submission" date="2024-09" db="EMBL/GenBank/DDBJ databases">
        <title>Itraconazole resistance in Madurella fahalii resulting from another homologue of gene encoding cytochrome P450 14-alpha sterol demethylase (CYP51).</title>
        <authorList>
            <person name="Yoshioka I."/>
            <person name="Fahal A.H."/>
            <person name="Kaneko S."/>
            <person name="Yaguchi T."/>
        </authorList>
    </citation>
    <scope>NUCLEOTIDE SEQUENCE [LARGE SCALE GENOMIC DNA]</scope>
    <source>
        <strain evidence="9 10">IFM 68171</strain>
    </source>
</reference>
<dbReference type="Pfam" id="PF20684">
    <property type="entry name" value="Fung_rhodopsin"/>
    <property type="match status" value="1"/>
</dbReference>
<accession>A0ABQ0GCK9</accession>
<keyword evidence="10" id="KW-1185">Reference proteome</keyword>
<feature type="transmembrane region" description="Helical" evidence="7">
    <location>
        <begin position="166"/>
        <end position="193"/>
    </location>
</feature>
<feature type="compositionally biased region" description="Polar residues" evidence="6">
    <location>
        <begin position="322"/>
        <end position="332"/>
    </location>
</feature>
<dbReference type="InterPro" id="IPR049326">
    <property type="entry name" value="Rhodopsin_dom_fungi"/>
</dbReference>
<evidence type="ECO:0000256" key="3">
    <source>
        <dbReference type="ARBA" id="ARBA00022989"/>
    </source>
</evidence>